<reference evidence="1 2" key="1">
    <citation type="journal article" date="2010" name="Nat. Biotechnol.">
        <title>Genome sequence of the model mushroom Schizophyllum commune.</title>
        <authorList>
            <person name="Ohm R.A."/>
            <person name="de Jong J.F."/>
            <person name="Lugones L.G."/>
            <person name="Aerts A."/>
            <person name="Kothe E."/>
            <person name="Stajich J.E."/>
            <person name="de Vries R.P."/>
            <person name="Record E."/>
            <person name="Levasseur A."/>
            <person name="Baker S.E."/>
            <person name="Bartholomew K.A."/>
            <person name="Coutinho P.M."/>
            <person name="Erdmann S."/>
            <person name="Fowler T.J."/>
            <person name="Gathman A.C."/>
            <person name="Lombard V."/>
            <person name="Henrissat B."/>
            <person name="Knabe N."/>
            <person name="Kuees U."/>
            <person name="Lilly W.W."/>
            <person name="Lindquist E."/>
            <person name="Lucas S."/>
            <person name="Magnuson J.K."/>
            <person name="Piumi F."/>
            <person name="Raudaskoski M."/>
            <person name="Salamov A."/>
            <person name="Schmutz J."/>
            <person name="Schwarze F.W.M.R."/>
            <person name="vanKuyk P.A."/>
            <person name="Horton J.S."/>
            <person name="Grigoriev I.V."/>
            <person name="Woesten H.A.B."/>
        </authorList>
    </citation>
    <scope>NUCLEOTIDE SEQUENCE [LARGE SCALE GENOMIC DNA]</scope>
    <source>
        <strain evidence="2">H4-8 / FGSC 9210</strain>
    </source>
</reference>
<accession>D8Q2I9</accession>
<dbReference type="VEuPathDB" id="FungiDB:SCHCODRAFT_0107504"/>
<organism evidence="2">
    <name type="scientific">Schizophyllum commune (strain H4-8 / FGSC 9210)</name>
    <name type="common">Split gill fungus</name>
    <dbReference type="NCBI Taxonomy" id="578458"/>
    <lineage>
        <taxon>Eukaryota</taxon>
        <taxon>Fungi</taxon>
        <taxon>Dikarya</taxon>
        <taxon>Basidiomycota</taxon>
        <taxon>Agaricomycotina</taxon>
        <taxon>Agaricomycetes</taxon>
        <taxon>Agaricomycetidae</taxon>
        <taxon>Agaricales</taxon>
        <taxon>Schizophyllaceae</taxon>
        <taxon>Schizophyllum</taxon>
    </lineage>
</organism>
<protein>
    <recommendedName>
        <fullName evidence="3">F-box domain-containing protein</fullName>
    </recommendedName>
</protein>
<sequence>MAPTTFFNDNDLLDNEIGLATISLLRTGFCPEGAQALPYQARLATIIKDLNAGLLAPVRRLPTEILQLIFLAFVEKEDSYDWARILRAKIMPVCFTWRETAKGYPYIWTYVDISRPPLPMTRWWTQLDPNQVERQIARTGQLPLGIQYCCNSQMELDPILDQCGPRLRSFAFGGTCHELVDQRQFDLPILTSVAIAISGQISKLTLSIIAGAPNLQHLSLVQSRTHLAAFAFEPWVQSMSLDFPRFPRLTHLSISLVTALTSCDLWRVIESCHDTLTTLIVDASIIPSSAASTPMLTLTSLHTIDLTSNVIVIGTFISAPNIVSVSLRDISDAVAPPCIFGLIRRLASGMATKSLRCVTLERVSSWGACLADVVCTQAMATVEHLEILDRPTALLPPRRYVPFMRAMLYTPGKQPLFPSLRYLSLLCGGHHIEDGLQDAMDDFQESRRAEIVGQVAHLEVFATNVERDRTFHMYDSEDEDEDDAAEVEISLLTSH</sequence>
<dbReference type="SUPFAM" id="SSF52047">
    <property type="entry name" value="RNI-like"/>
    <property type="match status" value="1"/>
</dbReference>
<evidence type="ECO:0000313" key="1">
    <source>
        <dbReference type="EMBL" id="EFI98129.1"/>
    </source>
</evidence>
<dbReference type="Gene3D" id="3.80.10.10">
    <property type="entry name" value="Ribonuclease Inhibitor"/>
    <property type="match status" value="1"/>
</dbReference>
<feature type="non-terminal residue" evidence="1">
    <location>
        <position position="495"/>
    </location>
</feature>
<keyword evidence="2" id="KW-1185">Reference proteome</keyword>
<dbReference type="InterPro" id="IPR032675">
    <property type="entry name" value="LRR_dom_sf"/>
</dbReference>
<dbReference type="InParanoid" id="D8Q2I9"/>
<dbReference type="EMBL" id="GL377305">
    <property type="protein sequence ID" value="EFI98129.1"/>
    <property type="molecule type" value="Genomic_DNA"/>
</dbReference>
<dbReference type="AlphaFoldDB" id="D8Q2I9"/>
<gene>
    <name evidence="1" type="ORF">SCHCODRAFT_107504</name>
</gene>
<evidence type="ECO:0008006" key="3">
    <source>
        <dbReference type="Google" id="ProtNLM"/>
    </source>
</evidence>
<proteinExistence type="predicted"/>
<evidence type="ECO:0000313" key="2">
    <source>
        <dbReference type="Proteomes" id="UP000007431"/>
    </source>
</evidence>
<dbReference type="Proteomes" id="UP000007431">
    <property type="component" value="Unassembled WGS sequence"/>
</dbReference>
<name>D8Q2I9_SCHCM</name>
<dbReference type="HOGENOM" id="CLU_529082_0_0_1"/>